<proteinExistence type="predicted"/>
<dbReference type="OrthoDB" id="10265837at2759"/>
<dbReference type="PANTHER" id="PTHR10094">
    <property type="entry name" value="STEROL CARRIER PROTEIN 2 SCP-2 FAMILY PROTEIN"/>
    <property type="match status" value="1"/>
</dbReference>
<sequence>MSFKSIGYLDAIRKVLESNSKLKESTIKKTDAIIIFNIKNKKGDLKSFSLDLKKTGELTEIDPPPAEQVADIIIDISDLDFKKLILAKTNAQRLFMNGRLKIKGNVMKAANIENILKAANPIKAKL</sequence>
<protein>
    <recommendedName>
        <fullName evidence="1">SCP2 domain-containing protein</fullName>
    </recommendedName>
</protein>
<reference evidence="3" key="1">
    <citation type="submission" date="2016-05" db="EMBL/GenBank/DDBJ databases">
        <title>Comparative genomics of biotechnologically important yeasts.</title>
        <authorList>
            <consortium name="DOE Joint Genome Institute"/>
            <person name="Riley R."/>
            <person name="Haridas S."/>
            <person name="Wolfe K.H."/>
            <person name="Lopes M.R."/>
            <person name="Hittinger C.T."/>
            <person name="Goker M."/>
            <person name="Salamov A."/>
            <person name="Wisecaver J."/>
            <person name="Long T.M."/>
            <person name="Aerts A.L."/>
            <person name="Barry K."/>
            <person name="Choi C."/>
            <person name="Clum A."/>
            <person name="Coughlan A.Y."/>
            <person name="Deshpande S."/>
            <person name="Douglass A.P."/>
            <person name="Hanson S.J."/>
            <person name="Klenk H.-P."/>
            <person name="Labutti K."/>
            <person name="Lapidus A."/>
            <person name="Lindquist E."/>
            <person name="Lipzen A."/>
            <person name="Meier-Kolthoff J.P."/>
            <person name="Ohm R.A."/>
            <person name="Otillar R.P."/>
            <person name="Pangilinan J."/>
            <person name="Peng Y."/>
            <person name="Rokas A."/>
            <person name="Rosa C.A."/>
            <person name="Scheuner C."/>
            <person name="Sibirny A.A."/>
            <person name="Slot J.C."/>
            <person name="Stielow J.B."/>
            <person name="Sun H."/>
            <person name="Kurtzman C.P."/>
            <person name="Blackwell M."/>
            <person name="Grigoriev I.V."/>
            <person name="Jeffries T.W."/>
        </authorList>
    </citation>
    <scope>NUCLEOTIDE SEQUENCE [LARGE SCALE GENOMIC DNA]</scope>
    <source>
        <strain evidence="3">NRRL Y-2460</strain>
    </source>
</reference>
<dbReference type="GO" id="GO:0005829">
    <property type="term" value="C:cytosol"/>
    <property type="evidence" value="ECO:0007669"/>
    <property type="project" value="TreeGrafter"/>
</dbReference>
<keyword evidence="3" id="KW-1185">Reference proteome</keyword>
<dbReference type="AlphaFoldDB" id="A0A1E4TPU6"/>
<accession>A0A1E4TPU6</accession>
<dbReference type="Proteomes" id="UP000094236">
    <property type="component" value="Unassembled WGS sequence"/>
</dbReference>
<feature type="domain" description="SCP2" evidence="1">
    <location>
        <begin position="15"/>
        <end position="117"/>
    </location>
</feature>
<dbReference type="Gene3D" id="3.30.1050.10">
    <property type="entry name" value="SCP2 sterol-binding domain"/>
    <property type="match status" value="1"/>
</dbReference>
<evidence type="ECO:0000313" key="2">
    <source>
        <dbReference type="EMBL" id="ODV93739.1"/>
    </source>
</evidence>
<gene>
    <name evidence="2" type="ORF">PACTADRAFT_82237</name>
</gene>
<dbReference type="InterPro" id="IPR003033">
    <property type="entry name" value="SCP2_sterol-bd_dom"/>
</dbReference>
<dbReference type="InterPro" id="IPR036527">
    <property type="entry name" value="SCP2_sterol-bd_dom_sf"/>
</dbReference>
<dbReference type="SUPFAM" id="SSF55718">
    <property type="entry name" value="SCP-like"/>
    <property type="match status" value="1"/>
</dbReference>
<dbReference type="STRING" id="669874.A0A1E4TPU6"/>
<organism evidence="2 3">
    <name type="scientific">Pachysolen tannophilus NRRL Y-2460</name>
    <dbReference type="NCBI Taxonomy" id="669874"/>
    <lineage>
        <taxon>Eukaryota</taxon>
        <taxon>Fungi</taxon>
        <taxon>Dikarya</taxon>
        <taxon>Ascomycota</taxon>
        <taxon>Saccharomycotina</taxon>
        <taxon>Pichiomycetes</taxon>
        <taxon>Pachysolenaceae</taxon>
        <taxon>Pachysolen</taxon>
    </lineage>
</organism>
<evidence type="ECO:0000313" key="3">
    <source>
        <dbReference type="Proteomes" id="UP000094236"/>
    </source>
</evidence>
<name>A0A1E4TPU6_PACTA</name>
<dbReference type="EMBL" id="KV454017">
    <property type="protein sequence ID" value="ODV93739.1"/>
    <property type="molecule type" value="Genomic_DNA"/>
</dbReference>
<dbReference type="Pfam" id="PF02036">
    <property type="entry name" value="SCP2"/>
    <property type="match status" value="1"/>
</dbReference>
<evidence type="ECO:0000259" key="1">
    <source>
        <dbReference type="Pfam" id="PF02036"/>
    </source>
</evidence>
<dbReference type="PANTHER" id="PTHR10094:SF25">
    <property type="entry name" value="SCP2 STEROL-BINDING DOMAIN-CONTAINING PROTEIN 1"/>
    <property type="match status" value="1"/>
</dbReference>